<proteinExistence type="predicted"/>
<sequence>MRNLCSFNYIAFDMQYDMTNRRMKIVSLRVVIGGWLFVMVVVDMMVVVVTVDCITVAALVSTCSEFVNNGTIYPYLGSRCCKAMTTLGYFAYNDIDRHSLCFCFVGVISTYSSDAASVFGTLPGICGISLGFLTDPATECG</sequence>
<dbReference type="EMBL" id="CM042014">
    <property type="protein sequence ID" value="KAI3720731.1"/>
    <property type="molecule type" value="Genomic_DNA"/>
</dbReference>
<organism evidence="1 2">
    <name type="scientific">Cichorium intybus</name>
    <name type="common">Chicory</name>
    <dbReference type="NCBI Taxonomy" id="13427"/>
    <lineage>
        <taxon>Eukaryota</taxon>
        <taxon>Viridiplantae</taxon>
        <taxon>Streptophyta</taxon>
        <taxon>Embryophyta</taxon>
        <taxon>Tracheophyta</taxon>
        <taxon>Spermatophyta</taxon>
        <taxon>Magnoliopsida</taxon>
        <taxon>eudicotyledons</taxon>
        <taxon>Gunneridae</taxon>
        <taxon>Pentapetalae</taxon>
        <taxon>asterids</taxon>
        <taxon>campanulids</taxon>
        <taxon>Asterales</taxon>
        <taxon>Asteraceae</taxon>
        <taxon>Cichorioideae</taxon>
        <taxon>Cichorieae</taxon>
        <taxon>Cichoriinae</taxon>
        <taxon>Cichorium</taxon>
    </lineage>
</organism>
<keyword evidence="2" id="KW-1185">Reference proteome</keyword>
<reference evidence="1 2" key="2">
    <citation type="journal article" date="2022" name="Mol. Ecol. Resour.">
        <title>The genomes of chicory, endive, great burdock and yacon provide insights into Asteraceae paleo-polyploidization history and plant inulin production.</title>
        <authorList>
            <person name="Fan W."/>
            <person name="Wang S."/>
            <person name="Wang H."/>
            <person name="Wang A."/>
            <person name="Jiang F."/>
            <person name="Liu H."/>
            <person name="Zhao H."/>
            <person name="Xu D."/>
            <person name="Zhang Y."/>
        </authorList>
    </citation>
    <scope>NUCLEOTIDE SEQUENCE [LARGE SCALE GENOMIC DNA]</scope>
    <source>
        <strain evidence="2">cv. Punajuju</strain>
        <tissue evidence="1">Leaves</tissue>
    </source>
</reference>
<reference evidence="2" key="1">
    <citation type="journal article" date="2022" name="Mol. Ecol. Resour.">
        <title>The genomes of chicory, endive, great burdock and yacon provide insights into Asteraceae palaeo-polyploidization history and plant inulin production.</title>
        <authorList>
            <person name="Fan W."/>
            <person name="Wang S."/>
            <person name="Wang H."/>
            <person name="Wang A."/>
            <person name="Jiang F."/>
            <person name="Liu H."/>
            <person name="Zhao H."/>
            <person name="Xu D."/>
            <person name="Zhang Y."/>
        </authorList>
    </citation>
    <scope>NUCLEOTIDE SEQUENCE [LARGE SCALE GENOMIC DNA]</scope>
    <source>
        <strain evidence="2">cv. Punajuju</strain>
    </source>
</reference>
<accession>A0ACB9BG18</accession>
<gene>
    <name evidence="1" type="ORF">L2E82_31724</name>
</gene>
<protein>
    <submittedName>
        <fullName evidence="1">Uncharacterized protein</fullName>
    </submittedName>
</protein>
<name>A0ACB9BG18_CICIN</name>
<evidence type="ECO:0000313" key="2">
    <source>
        <dbReference type="Proteomes" id="UP001055811"/>
    </source>
</evidence>
<dbReference type="Proteomes" id="UP001055811">
    <property type="component" value="Linkage Group LG06"/>
</dbReference>
<comment type="caution">
    <text evidence="1">The sequence shown here is derived from an EMBL/GenBank/DDBJ whole genome shotgun (WGS) entry which is preliminary data.</text>
</comment>
<evidence type="ECO:0000313" key="1">
    <source>
        <dbReference type="EMBL" id="KAI3720731.1"/>
    </source>
</evidence>